<evidence type="ECO:0008006" key="4">
    <source>
        <dbReference type="Google" id="ProtNLM"/>
    </source>
</evidence>
<evidence type="ECO:0000256" key="1">
    <source>
        <dbReference type="SAM" id="MobiDB-lite"/>
    </source>
</evidence>
<protein>
    <recommendedName>
        <fullName evidence="4">Pentatricopeptide repeat-containing protein</fullName>
    </recommendedName>
</protein>
<feature type="compositionally biased region" description="Polar residues" evidence="1">
    <location>
        <begin position="99"/>
        <end position="124"/>
    </location>
</feature>
<evidence type="ECO:0000313" key="2">
    <source>
        <dbReference type="EMBL" id="KAK1308461.1"/>
    </source>
</evidence>
<sequence length="447" mass="49882">MGPIHIIWEEYTSKDGETNARHEESQKDHARVLNEVKIKLSLLSNPMEKYMDNHQIITKKYKKDEFNRKIRSTIANHNANNHKNKASERTQENYKPKKQTNNETQSPERSSSLNPPQTVDTPSLTGLNLIISPINATDFPSLEPSRRMIGRRRAAILGRRSLVVKASMEGVLRGLVVRRRRRGRGQRGAGDVGAADTEVVIDPPLADPGGGSGGGFDWKKSMERQFIKRFFGENHGNTASELDKKREPTACVSSRREEDRRGVEKKIRIEDEMRLERDKCKPPKLLKNLHKLTQLSQSPTPFKTLHKLPTPNPTHPILPLLRRAAQHHHPINDLRALHAHTITSGLSAGPFGASRLIKFFLQTSPAYARAAFASIDHPDVYTWNAMIAGHSPGPSAVRYYFDMRARAAPPNNYTFALLAKAATGVGDVGGSLVRVVHGQVVKCGGRS</sequence>
<reference evidence="2" key="2">
    <citation type="submission" date="2023-06" db="EMBL/GenBank/DDBJ databases">
        <authorList>
            <person name="Ma L."/>
            <person name="Liu K.-W."/>
            <person name="Li Z."/>
            <person name="Hsiao Y.-Y."/>
            <person name="Qi Y."/>
            <person name="Fu T."/>
            <person name="Tang G."/>
            <person name="Zhang D."/>
            <person name="Sun W.-H."/>
            <person name="Liu D.-K."/>
            <person name="Li Y."/>
            <person name="Chen G.-Z."/>
            <person name="Liu X.-D."/>
            <person name="Liao X.-Y."/>
            <person name="Jiang Y.-T."/>
            <person name="Yu X."/>
            <person name="Hao Y."/>
            <person name="Huang J."/>
            <person name="Zhao X.-W."/>
            <person name="Ke S."/>
            <person name="Chen Y.-Y."/>
            <person name="Wu W.-L."/>
            <person name="Hsu J.-L."/>
            <person name="Lin Y.-F."/>
            <person name="Huang M.-D."/>
            <person name="Li C.-Y."/>
            <person name="Huang L."/>
            <person name="Wang Z.-W."/>
            <person name="Zhao X."/>
            <person name="Zhong W.-Y."/>
            <person name="Peng D.-H."/>
            <person name="Ahmad S."/>
            <person name="Lan S."/>
            <person name="Zhang J.-S."/>
            <person name="Tsai W.-C."/>
            <person name="Van De Peer Y."/>
            <person name="Liu Z.-J."/>
        </authorList>
    </citation>
    <scope>NUCLEOTIDE SEQUENCE</scope>
    <source>
        <strain evidence="2">CP</strain>
        <tissue evidence="2">Leaves</tissue>
    </source>
</reference>
<proteinExistence type="predicted"/>
<dbReference type="AlphaFoldDB" id="A0AAV9E5L6"/>
<dbReference type="InterPro" id="IPR046960">
    <property type="entry name" value="PPR_At4g14850-like_plant"/>
</dbReference>
<comment type="caution">
    <text evidence="2">The sequence shown here is derived from an EMBL/GenBank/DDBJ whole genome shotgun (WGS) entry which is preliminary data.</text>
</comment>
<keyword evidence="3" id="KW-1185">Reference proteome</keyword>
<feature type="region of interest" description="Disordered" evidence="1">
    <location>
        <begin position="237"/>
        <end position="258"/>
    </location>
</feature>
<dbReference type="Proteomes" id="UP001180020">
    <property type="component" value="Unassembled WGS sequence"/>
</dbReference>
<name>A0AAV9E5L6_ACOCL</name>
<feature type="compositionally biased region" description="Basic and acidic residues" evidence="1">
    <location>
        <begin position="85"/>
        <end position="95"/>
    </location>
</feature>
<evidence type="ECO:0000313" key="3">
    <source>
        <dbReference type="Proteomes" id="UP001180020"/>
    </source>
</evidence>
<organism evidence="2 3">
    <name type="scientific">Acorus calamus</name>
    <name type="common">Sweet flag</name>
    <dbReference type="NCBI Taxonomy" id="4465"/>
    <lineage>
        <taxon>Eukaryota</taxon>
        <taxon>Viridiplantae</taxon>
        <taxon>Streptophyta</taxon>
        <taxon>Embryophyta</taxon>
        <taxon>Tracheophyta</taxon>
        <taxon>Spermatophyta</taxon>
        <taxon>Magnoliopsida</taxon>
        <taxon>Liliopsida</taxon>
        <taxon>Acoraceae</taxon>
        <taxon>Acorus</taxon>
    </lineage>
</organism>
<feature type="compositionally biased region" description="Basic and acidic residues" evidence="1">
    <location>
        <begin position="241"/>
        <end position="258"/>
    </location>
</feature>
<dbReference type="PANTHER" id="PTHR47926">
    <property type="entry name" value="PENTATRICOPEPTIDE REPEAT-CONTAINING PROTEIN"/>
    <property type="match status" value="1"/>
</dbReference>
<dbReference type="EMBL" id="JAUJYO010000009">
    <property type="protein sequence ID" value="KAK1308461.1"/>
    <property type="molecule type" value="Genomic_DNA"/>
</dbReference>
<accession>A0AAV9E5L6</accession>
<dbReference type="GO" id="GO:0009451">
    <property type="term" value="P:RNA modification"/>
    <property type="evidence" value="ECO:0007669"/>
    <property type="project" value="InterPro"/>
</dbReference>
<gene>
    <name evidence="2" type="ORF">QJS10_CPA09g00921</name>
</gene>
<feature type="region of interest" description="Disordered" evidence="1">
    <location>
        <begin position="73"/>
        <end position="124"/>
    </location>
</feature>
<reference evidence="2" key="1">
    <citation type="journal article" date="2023" name="Nat. Commun.">
        <title>Diploid and tetraploid genomes of Acorus and the evolution of monocots.</title>
        <authorList>
            <person name="Ma L."/>
            <person name="Liu K.W."/>
            <person name="Li Z."/>
            <person name="Hsiao Y.Y."/>
            <person name="Qi Y."/>
            <person name="Fu T."/>
            <person name="Tang G.D."/>
            <person name="Zhang D."/>
            <person name="Sun W.H."/>
            <person name="Liu D.K."/>
            <person name="Li Y."/>
            <person name="Chen G.Z."/>
            <person name="Liu X.D."/>
            <person name="Liao X.Y."/>
            <person name="Jiang Y.T."/>
            <person name="Yu X."/>
            <person name="Hao Y."/>
            <person name="Huang J."/>
            <person name="Zhao X.W."/>
            <person name="Ke S."/>
            <person name="Chen Y.Y."/>
            <person name="Wu W.L."/>
            <person name="Hsu J.L."/>
            <person name="Lin Y.F."/>
            <person name="Huang M.D."/>
            <person name="Li C.Y."/>
            <person name="Huang L."/>
            <person name="Wang Z.W."/>
            <person name="Zhao X."/>
            <person name="Zhong W.Y."/>
            <person name="Peng D.H."/>
            <person name="Ahmad S."/>
            <person name="Lan S."/>
            <person name="Zhang J.S."/>
            <person name="Tsai W.C."/>
            <person name="Van de Peer Y."/>
            <person name="Liu Z.J."/>
        </authorList>
    </citation>
    <scope>NUCLEOTIDE SEQUENCE</scope>
    <source>
        <strain evidence="2">CP</strain>
    </source>
</reference>
<dbReference type="GO" id="GO:0003723">
    <property type="term" value="F:RNA binding"/>
    <property type="evidence" value="ECO:0007669"/>
    <property type="project" value="InterPro"/>
</dbReference>